<evidence type="ECO:0000256" key="16">
    <source>
        <dbReference type="RuleBase" id="RU362096"/>
    </source>
</evidence>
<evidence type="ECO:0000256" key="10">
    <source>
        <dbReference type="ARBA" id="ARBA00023136"/>
    </source>
</evidence>
<dbReference type="SMART" id="SM00219">
    <property type="entry name" value="TyrKc"/>
    <property type="match status" value="1"/>
</dbReference>
<keyword evidence="11 16" id="KW-0829">Tyrosine-protein kinase</keyword>
<evidence type="ECO:0000256" key="1">
    <source>
        <dbReference type="ARBA" id="ARBA00004202"/>
    </source>
</evidence>
<dbReference type="PANTHER" id="PTHR24418">
    <property type="entry name" value="TYROSINE-PROTEIN KINASE"/>
    <property type="match status" value="1"/>
</dbReference>
<evidence type="ECO:0000256" key="8">
    <source>
        <dbReference type="ARBA" id="ARBA00022840"/>
    </source>
</evidence>
<dbReference type="SUPFAM" id="SSF55550">
    <property type="entry name" value="SH2 domain"/>
    <property type="match status" value="1"/>
</dbReference>
<organism evidence="19 20">
    <name type="scientific">Bursaphelenchus okinawaensis</name>
    <dbReference type="NCBI Taxonomy" id="465554"/>
    <lineage>
        <taxon>Eukaryota</taxon>
        <taxon>Metazoa</taxon>
        <taxon>Ecdysozoa</taxon>
        <taxon>Nematoda</taxon>
        <taxon>Chromadorea</taxon>
        <taxon>Rhabditida</taxon>
        <taxon>Tylenchina</taxon>
        <taxon>Tylenchomorpha</taxon>
        <taxon>Aphelenchoidea</taxon>
        <taxon>Aphelenchoididae</taxon>
        <taxon>Bursaphelenchus</taxon>
    </lineage>
</organism>
<dbReference type="PROSITE" id="PS00107">
    <property type="entry name" value="PROTEIN_KINASE_ATP"/>
    <property type="match status" value="1"/>
</dbReference>
<name>A0A811LKB4_9BILA</name>
<keyword evidence="8 15" id="KW-0067">ATP-binding</keyword>
<evidence type="ECO:0000256" key="7">
    <source>
        <dbReference type="ARBA" id="ARBA00022777"/>
    </source>
</evidence>
<sequence length="430" mass="49535">MPESKAEETSPELSENQSTRAGIVRTKLIQVNSYVAGGVNKVLADEPYYHGFLGPEECNPLLRKNGDFIVRKTEYEGQQPYVISIYYDLEVHHYKVHQTLAKRLYYVKAYAFKTVVDLIHYHYRNHKPIAEDTYLKTPIRKETWQLFHEQVSRTKKLGEGAFGEVFLGELNLDYNSSRIPVAVKSLHTDAIETDERLKFLQEANIMRRLSHPNIVKLYGVCTSQEPIMVVMELAAHGSIVSKVQDKKDPPTDGLRVYFCYGAACGMRYLESKETIHRDIAARNCLLGENYVPKISDFGLSLLGSAFREKQLKHLPIRWLAPETLRFGAYSFKTDVWSFGVLMWEVYSNAETPYKHTENKQIKKGILDGTLKLRDVEIMPQAIKEVMDNCLIRNGNERPSFAELVDMLRPINEQYNPPTFMQRLKRICGKE</sequence>
<dbReference type="GO" id="GO:0005886">
    <property type="term" value="C:plasma membrane"/>
    <property type="evidence" value="ECO:0007669"/>
    <property type="project" value="UniProtKB-SubCell"/>
</dbReference>
<dbReference type="PROSITE" id="PS50001">
    <property type="entry name" value="SH2"/>
    <property type="match status" value="1"/>
</dbReference>
<evidence type="ECO:0000313" key="20">
    <source>
        <dbReference type="Proteomes" id="UP000614601"/>
    </source>
</evidence>
<dbReference type="InterPro" id="IPR000980">
    <property type="entry name" value="SH2"/>
</dbReference>
<evidence type="ECO:0000256" key="2">
    <source>
        <dbReference type="ARBA" id="ARBA00004496"/>
    </source>
</evidence>
<accession>A0A811LKB4</accession>
<dbReference type="InterPro" id="IPR017441">
    <property type="entry name" value="Protein_kinase_ATP_BS"/>
</dbReference>
<dbReference type="AlphaFoldDB" id="A0A811LKB4"/>
<comment type="caution">
    <text evidence="19">The sequence shown here is derived from an EMBL/GenBank/DDBJ whole genome shotgun (WGS) entry which is preliminary data.</text>
</comment>
<dbReference type="Gene3D" id="3.30.505.10">
    <property type="entry name" value="SH2 domain"/>
    <property type="match status" value="1"/>
</dbReference>
<dbReference type="InterPro" id="IPR050198">
    <property type="entry name" value="Non-receptor_tyrosine_kinases"/>
</dbReference>
<keyword evidence="5 16" id="KW-0808">Transferase</keyword>
<dbReference type="InterPro" id="IPR011009">
    <property type="entry name" value="Kinase-like_dom_sf"/>
</dbReference>
<evidence type="ECO:0000256" key="6">
    <source>
        <dbReference type="ARBA" id="ARBA00022741"/>
    </source>
</evidence>
<evidence type="ECO:0000256" key="11">
    <source>
        <dbReference type="ARBA" id="ARBA00023137"/>
    </source>
</evidence>
<comment type="subcellular location">
    <subcellularLocation>
        <location evidence="1">Cell membrane</location>
        <topology evidence="1">Peripheral membrane protein</topology>
    </subcellularLocation>
    <subcellularLocation>
        <location evidence="2">Cytoplasm</location>
    </subcellularLocation>
</comment>
<evidence type="ECO:0000256" key="9">
    <source>
        <dbReference type="ARBA" id="ARBA00022999"/>
    </source>
</evidence>
<dbReference type="GO" id="GO:0004715">
    <property type="term" value="F:non-membrane spanning protein tyrosine kinase activity"/>
    <property type="evidence" value="ECO:0007669"/>
    <property type="project" value="UniProtKB-EC"/>
</dbReference>
<evidence type="ECO:0000259" key="18">
    <source>
        <dbReference type="PROSITE" id="PS50011"/>
    </source>
</evidence>
<keyword evidence="7 16" id="KW-0418">Kinase</keyword>
<dbReference type="InterPro" id="IPR020635">
    <property type="entry name" value="Tyr_kinase_cat_dom"/>
</dbReference>
<evidence type="ECO:0000256" key="4">
    <source>
        <dbReference type="ARBA" id="ARBA00022490"/>
    </source>
</evidence>
<dbReference type="SMART" id="SM00252">
    <property type="entry name" value="SH2"/>
    <property type="match status" value="1"/>
</dbReference>
<evidence type="ECO:0000256" key="15">
    <source>
        <dbReference type="PROSITE-ProRule" id="PRU10141"/>
    </source>
</evidence>
<keyword evidence="20" id="KW-1185">Reference proteome</keyword>
<evidence type="ECO:0000313" key="19">
    <source>
        <dbReference type="EMBL" id="CAD5228558.1"/>
    </source>
</evidence>
<dbReference type="GO" id="GO:0005524">
    <property type="term" value="F:ATP binding"/>
    <property type="evidence" value="ECO:0007669"/>
    <property type="project" value="UniProtKB-UniRule"/>
</dbReference>
<dbReference type="GO" id="GO:0005737">
    <property type="term" value="C:cytoplasm"/>
    <property type="evidence" value="ECO:0007669"/>
    <property type="project" value="UniProtKB-SubCell"/>
</dbReference>
<dbReference type="Proteomes" id="UP000614601">
    <property type="component" value="Unassembled WGS sequence"/>
</dbReference>
<dbReference type="PROSITE" id="PS50011">
    <property type="entry name" value="PROTEIN_KINASE_DOM"/>
    <property type="match status" value="1"/>
</dbReference>
<evidence type="ECO:0000256" key="13">
    <source>
        <dbReference type="ARBA" id="ARBA00061333"/>
    </source>
</evidence>
<dbReference type="OrthoDB" id="546826at2759"/>
<dbReference type="EC" id="2.7.10.2" evidence="16"/>
<dbReference type="InterPro" id="IPR036860">
    <property type="entry name" value="SH2_dom_sf"/>
</dbReference>
<reference evidence="19" key="1">
    <citation type="submission" date="2020-09" db="EMBL/GenBank/DDBJ databases">
        <authorList>
            <person name="Kikuchi T."/>
        </authorList>
    </citation>
    <scope>NUCLEOTIDE SEQUENCE</scope>
    <source>
        <strain evidence="19">SH1</strain>
    </source>
</reference>
<evidence type="ECO:0000259" key="17">
    <source>
        <dbReference type="PROSITE" id="PS50001"/>
    </source>
</evidence>
<keyword evidence="9 14" id="KW-0727">SH2 domain</keyword>
<dbReference type="Pfam" id="PF07714">
    <property type="entry name" value="PK_Tyr_Ser-Thr"/>
    <property type="match status" value="1"/>
</dbReference>
<keyword evidence="10" id="KW-0472">Membrane</keyword>
<dbReference type="SUPFAM" id="SSF56112">
    <property type="entry name" value="Protein kinase-like (PK-like)"/>
    <property type="match status" value="1"/>
</dbReference>
<feature type="domain" description="SH2" evidence="17">
    <location>
        <begin position="48"/>
        <end position="139"/>
    </location>
</feature>
<proteinExistence type="inferred from homology"/>
<dbReference type="CDD" id="cd10361">
    <property type="entry name" value="SH2_Fps_family"/>
    <property type="match status" value="1"/>
</dbReference>
<keyword evidence="3" id="KW-1003">Cell membrane</keyword>
<dbReference type="EMBL" id="CAJFDH010000006">
    <property type="protein sequence ID" value="CAD5228558.1"/>
    <property type="molecule type" value="Genomic_DNA"/>
</dbReference>
<feature type="domain" description="Protein kinase" evidence="18">
    <location>
        <begin position="151"/>
        <end position="419"/>
    </location>
</feature>
<dbReference type="FunFam" id="3.30.200.20:FF:000194">
    <property type="entry name" value="protein-tyrosine kinase 2-beta isoform X1"/>
    <property type="match status" value="1"/>
</dbReference>
<comment type="catalytic activity">
    <reaction evidence="12 16">
        <text>L-tyrosyl-[protein] + ATP = O-phospho-L-tyrosyl-[protein] + ADP + H(+)</text>
        <dbReference type="Rhea" id="RHEA:10596"/>
        <dbReference type="Rhea" id="RHEA-COMP:10136"/>
        <dbReference type="Rhea" id="RHEA-COMP:20101"/>
        <dbReference type="ChEBI" id="CHEBI:15378"/>
        <dbReference type="ChEBI" id="CHEBI:30616"/>
        <dbReference type="ChEBI" id="CHEBI:46858"/>
        <dbReference type="ChEBI" id="CHEBI:61978"/>
        <dbReference type="ChEBI" id="CHEBI:456216"/>
        <dbReference type="EC" id="2.7.10.2"/>
    </reaction>
</comment>
<dbReference type="InterPro" id="IPR001245">
    <property type="entry name" value="Ser-Thr/Tyr_kinase_cat_dom"/>
</dbReference>
<dbReference type="PRINTS" id="PR00109">
    <property type="entry name" value="TYRKINASE"/>
</dbReference>
<dbReference type="Proteomes" id="UP000783686">
    <property type="component" value="Unassembled WGS sequence"/>
</dbReference>
<dbReference type="InterPro" id="IPR000719">
    <property type="entry name" value="Prot_kinase_dom"/>
</dbReference>
<evidence type="ECO:0000256" key="12">
    <source>
        <dbReference type="ARBA" id="ARBA00051245"/>
    </source>
</evidence>
<evidence type="ECO:0000256" key="14">
    <source>
        <dbReference type="PROSITE-ProRule" id="PRU00191"/>
    </source>
</evidence>
<dbReference type="CDD" id="cd00192">
    <property type="entry name" value="PTKc"/>
    <property type="match status" value="1"/>
</dbReference>
<evidence type="ECO:0000256" key="5">
    <source>
        <dbReference type="ARBA" id="ARBA00022679"/>
    </source>
</evidence>
<dbReference type="EMBL" id="CAJFCW020000006">
    <property type="protein sequence ID" value="CAG9124660.1"/>
    <property type="molecule type" value="Genomic_DNA"/>
</dbReference>
<dbReference type="InterPro" id="IPR035849">
    <property type="entry name" value="Fes/Fps/Fer_SH2"/>
</dbReference>
<comment type="similarity">
    <text evidence="13">Belongs to the protein kinase superfamily. Tyr protein kinase family. Fes/fps subfamily.</text>
</comment>
<protein>
    <recommendedName>
        <fullName evidence="16">Tyrosine-protein kinase</fullName>
        <ecNumber evidence="16">2.7.10.2</ecNumber>
    </recommendedName>
</protein>
<dbReference type="Pfam" id="PF00017">
    <property type="entry name" value="SH2"/>
    <property type="match status" value="1"/>
</dbReference>
<keyword evidence="6 15" id="KW-0547">Nucleotide-binding</keyword>
<evidence type="ECO:0000256" key="3">
    <source>
        <dbReference type="ARBA" id="ARBA00022475"/>
    </source>
</evidence>
<dbReference type="Gene3D" id="1.10.510.10">
    <property type="entry name" value="Transferase(Phosphotransferase) domain 1"/>
    <property type="match status" value="1"/>
</dbReference>
<feature type="binding site" evidence="15">
    <location>
        <position position="184"/>
    </location>
    <ligand>
        <name>ATP</name>
        <dbReference type="ChEBI" id="CHEBI:30616"/>
    </ligand>
</feature>
<gene>
    <name evidence="19" type="ORF">BOKJ2_LOCUS12738</name>
</gene>
<keyword evidence="4" id="KW-0963">Cytoplasm</keyword>